<dbReference type="SMART" id="SM00823">
    <property type="entry name" value="PKS_PP"/>
    <property type="match status" value="2"/>
</dbReference>
<dbReference type="InterPro" id="IPR040097">
    <property type="entry name" value="FAAL/FAAC"/>
</dbReference>
<dbReference type="SUPFAM" id="SSF52151">
    <property type="entry name" value="FabD/lysophospholipase-like"/>
    <property type="match status" value="1"/>
</dbReference>
<dbReference type="InterPro" id="IPR016039">
    <property type="entry name" value="Thiolase-like"/>
</dbReference>
<dbReference type="Proteomes" id="UP001208935">
    <property type="component" value="Unassembled WGS sequence"/>
</dbReference>
<dbReference type="Pfam" id="PF02801">
    <property type="entry name" value="Ketoacyl-synt_C"/>
    <property type="match status" value="1"/>
</dbReference>
<dbReference type="InterPro" id="IPR016036">
    <property type="entry name" value="Malonyl_transacylase_ACP-bd"/>
</dbReference>
<evidence type="ECO:0000256" key="3">
    <source>
        <dbReference type="ARBA" id="ARBA00022679"/>
    </source>
</evidence>
<dbReference type="Pfam" id="PF00109">
    <property type="entry name" value="ketoacyl-synt"/>
    <property type="match status" value="1"/>
</dbReference>
<dbReference type="CDD" id="cd05931">
    <property type="entry name" value="FAAL"/>
    <property type="match status" value="1"/>
</dbReference>
<protein>
    <submittedName>
        <fullName evidence="9">SDR family NAD(P)-dependent oxidoreductase</fullName>
    </submittedName>
</protein>
<dbReference type="Pfam" id="PF23024">
    <property type="entry name" value="AMP-dom_DIP2-like"/>
    <property type="match status" value="1"/>
</dbReference>
<dbReference type="SMART" id="SM00825">
    <property type="entry name" value="PKS_KS"/>
    <property type="match status" value="1"/>
</dbReference>
<evidence type="ECO:0000256" key="4">
    <source>
        <dbReference type="ARBA" id="ARBA00022832"/>
    </source>
</evidence>
<gene>
    <name evidence="9" type="ORF">D5039_08605</name>
</gene>
<dbReference type="EMBL" id="QZCW01000001">
    <property type="protein sequence ID" value="MCW5321215.1"/>
    <property type="molecule type" value="Genomic_DNA"/>
</dbReference>
<dbReference type="Gene3D" id="3.30.70.3290">
    <property type="match status" value="1"/>
</dbReference>
<evidence type="ECO:0000313" key="9">
    <source>
        <dbReference type="EMBL" id="MCW5321215.1"/>
    </source>
</evidence>
<dbReference type="Pfam" id="PF00698">
    <property type="entry name" value="Acyl_transf_1"/>
    <property type="match status" value="1"/>
</dbReference>
<keyword evidence="5" id="KW-0443">Lipid metabolism</keyword>
<dbReference type="SUPFAM" id="SSF47336">
    <property type="entry name" value="ACP-like"/>
    <property type="match status" value="2"/>
</dbReference>
<dbReference type="InterPro" id="IPR018201">
    <property type="entry name" value="Ketoacyl_synth_AS"/>
</dbReference>
<dbReference type="InterPro" id="IPR001227">
    <property type="entry name" value="Ac_transferase_dom_sf"/>
</dbReference>
<name>A0ABT3KTU4_9BURK</name>
<dbReference type="PROSITE" id="PS52004">
    <property type="entry name" value="KS3_2"/>
    <property type="match status" value="1"/>
</dbReference>
<evidence type="ECO:0000259" key="8">
    <source>
        <dbReference type="PROSITE" id="PS52004"/>
    </source>
</evidence>
<dbReference type="SMART" id="SM00827">
    <property type="entry name" value="PKS_AT"/>
    <property type="match status" value="1"/>
</dbReference>
<dbReference type="Gene3D" id="3.30.300.30">
    <property type="match status" value="1"/>
</dbReference>
<keyword evidence="4" id="KW-0276">Fatty acid metabolism</keyword>
<dbReference type="Gene3D" id="3.40.366.10">
    <property type="entry name" value="Malonyl-Coenzyme A Acyl Carrier Protein, domain 2"/>
    <property type="match status" value="1"/>
</dbReference>
<dbReference type="InterPro" id="IPR032821">
    <property type="entry name" value="PKS_assoc"/>
</dbReference>
<dbReference type="PROSITE" id="PS00606">
    <property type="entry name" value="KS3_1"/>
    <property type="match status" value="1"/>
</dbReference>
<dbReference type="Pfam" id="PF16197">
    <property type="entry name" value="KAsynt_C_assoc"/>
    <property type="match status" value="1"/>
</dbReference>
<feature type="domain" description="Ketosynthase family 3 (KS3)" evidence="8">
    <location>
        <begin position="741"/>
        <end position="1156"/>
    </location>
</feature>
<dbReference type="SMART" id="SM00822">
    <property type="entry name" value="PKS_KR"/>
    <property type="match status" value="1"/>
</dbReference>
<comment type="caution">
    <text evidence="9">The sequence shown here is derived from an EMBL/GenBank/DDBJ whole genome shotgun (WGS) entry which is preliminary data.</text>
</comment>
<feature type="transmembrane region" description="Helical" evidence="6">
    <location>
        <begin position="251"/>
        <end position="273"/>
    </location>
</feature>
<dbReference type="InterPro" id="IPR014043">
    <property type="entry name" value="Acyl_transferase_dom"/>
</dbReference>
<keyword evidence="1" id="KW-0596">Phosphopantetheine</keyword>
<dbReference type="InterPro" id="IPR014030">
    <property type="entry name" value="Ketoacyl_synth_N"/>
</dbReference>
<dbReference type="Pfam" id="PF00550">
    <property type="entry name" value="PP-binding"/>
    <property type="match status" value="2"/>
</dbReference>
<dbReference type="InterPro" id="IPR020806">
    <property type="entry name" value="PKS_PP-bd"/>
</dbReference>
<dbReference type="InterPro" id="IPR036291">
    <property type="entry name" value="NAD(P)-bd_dom_sf"/>
</dbReference>
<dbReference type="InterPro" id="IPR020841">
    <property type="entry name" value="PKS_Beta-ketoAc_synthase_dom"/>
</dbReference>
<keyword evidence="6" id="KW-1133">Transmembrane helix</keyword>
<dbReference type="Gene3D" id="3.40.47.10">
    <property type="match status" value="1"/>
</dbReference>
<evidence type="ECO:0000313" key="10">
    <source>
        <dbReference type="Proteomes" id="UP001208935"/>
    </source>
</evidence>
<dbReference type="SUPFAM" id="SSF55048">
    <property type="entry name" value="Probable ACP-binding domain of malonyl-CoA ACP transacylase"/>
    <property type="match status" value="1"/>
</dbReference>
<feature type="domain" description="Carrier" evidence="7">
    <location>
        <begin position="2107"/>
        <end position="2184"/>
    </location>
</feature>
<dbReference type="Gene3D" id="3.40.50.720">
    <property type="entry name" value="NAD(P)-binding Rossmann-like Domain"/>
    <property type="match status" value="1"/>
</dbReference>
<dbReference type="SUPFAM" id="SSF51735">
    <property type="entry name" value="NAD(P)-binding Rossmann-fold domains"/>
    <property type="match status" value="2"/>
</dbReference>
<keyword evidence="3" id="KW-0808">Transferase</keyword>
<dbReference type="PROSITE" id="PS50075">
    <property type="entry name" value="CARRIER"/>
    <property type="match status" value="2"/>
</dbReference>
<dbReference type="InterPro" id="IPR025110">
    <property type="entry name" value="AMP-bd_C"/>
</dbReference>
<evidence type="ECO:0000256" key="2">
    <source>
        <dbReference type="ARBA" id="ARBA00022553"/>
    </source>
</evidence>
<dbReference type="InterPro" id="IPR016035">
    <property type="entry name" value="Acyl_Trfase/lysoPLipase"/>
</dbReference>
<reference evidence="10" key="1">
    <citation type="submission" date="2023-07" db="EMBL/GenBank/DDBJ databases">
        <title>Verminephrobacter genomes.</title>
        <authorList>
            <person name="Lund M.B."/>
        </authorList>
    </citation>
    <scope>NUCLEOTIDE SEQUENCE [LARGE SCALE GENOMIC DNA]</scope>
    <source>
        <strain evidence="10">AtM5-05</strain>
    </source>
</reference>
<dbReference type="Gene3D" id="1.10.1200.10">
    <property type="entry name" value="ACP-like"/>
    <property type="match status" value="2"/>
</dbReference>
<feature type="transmembrane region" description="Helical" evidence="6">
    <location>
        <begin position="118"/>
        <end position="138"/>
    </location>
</feature>
<dbReference type="CDD" id="cd00833">
    <property type="entry name" value="PKS"/>
    <property type="match status" value="1"/>
</dbReference>
<dbReference type="InterPro" id="IPR045851">
    <property type="entry name" value="AMP-bd_C_sf"/>
</dbReference>
<dbReference type="SUPFAM" id="SSF53901">
    <property type="entry name" value="Thiolase-like"/>
    <property type="match status" value="1"/>
</dbReference>
<dbReference type="Pfam" id="PF00501">
    <property type="entry name" value="AMP-binding"/>
    <property type="match status" value="1"/>
</dbReference>
<dbReference type="InterPro" id="IPR057326">
    <property type="entry name" value="KR_dom"/>
</dbReference>
<dbReference type="InterPro" id="IPR009081">
    <property type="entry name" value="PP-bd_ACP"/>
</dbReference>
<dbReference type="InterPro" id="IPR020845">
    <property type="entry name" value="AMP-binding_CS"/>
</dbReference>
<dbReference type="InterPro" id="IPR014031">
    <property type="entry name" value="Ketoacyl_synth_C"/>
</dbReference>
<dbReference type="InterPro" id="IPR036736">
    <property type="entry name" value="ACP-like_sf"/>
</dbReference>
<proteinExistence type="predicted"/>
<keyword evidence="10" id="KW-1185">Reference proteome</keyword>
<dbReference type="InterPro" id="IPR000873">
    <property type="entry name" value="AMP-dep_synth/lig_dom"/>
</dbReference>
<dbReference type="Pfam" id="PF08659">
    <property type="entry name" value="KR"/>
    <property type="match status" value="1"/>
</dbReference>
<evidence type="ECO:0000256" key="1">
    <source>
        <dbReference type="ARBA" id="ARBA00022450"/>
    </source>
</evidence>
<dbReference type="InterPro" id="IPR013968">
    <property type="entry name" value="PKS_KR"/>
</dbReference>
<dbReference type="PROSITE" id="PS00455">
    <property type="entry name" value="AMP_BINDING"/>
    <property type="match status" value="1"/>
</dbReference>
<dbReference type="Gene3D" id="3.40.50.12780">
    <property type="entry name" value="N-terminal domain of ligase-like"/>
    <property type="match status" value="1"/>
</dbReference>
<dbReference type="PANTHER" id="PTHR43775">
    <property type="entry name" value="FATTY ACID SYNTHASE"/>
    <property type="match status" value="1"/>
</dbReference>
<dbReference type="InterPro" id="IPR050091">
    <property type="entry name" value="PKS_NRPS_Biosynth_Enz"/>
</dbReference>
<dbReference type="SUPFAM" id="SSF56801">
    <property type="entry name" value="Acetyl-CoA synthetase-like"/>
    <property type="match status" value="1"/>
</dbReference>
<evidence type="ECO:0000256" key="6">
    <source>
        <dbReference type="SAM" id="Phobius"/>
    </source>
</evidence>
<sequence length="2241" mass="239867">MQIVLVCVYNRSPPSSCPRQPMSTSCVSRPSWLYGGVPIDGDPGSHPALHNLVNLLRHWGSTRADRLALRFLPNGDDTEAETLTYGELDRTAKNIANELATRVAPGARVTLILRPGNGFVAAFLGCLYAGVIAVPASLPRHREHEWRRAERIHQDAGASLVITEQALTARIQSAMDMAPQLVACPRLVLEEVPVDSGHSYAQPDLNRDSVAFLQYTSGSTGSPKGVVVTHGNLMHNIGAFSQAARTTDRDVFVSWLPLFHDLGLIGMTLHALYLSAPLHFMPPDSFIQNPLRWIETINAVRGSFSCAPNFAYALCAQRATPVFVAQIDLGCLRCTPNGAEPVQAATIEHFIEVFGPAGYRVEAMFPSYGMAESTLVMTTPPAGTPPRILAIEAKPLEQGHALVIDAMTMSDASMSVRRAVSVGVPAGGQDVLIVDPESNAPLPDGCVGEIWLAGPSVTKGYWGQESLSAEIFGARLLQKGVPVGPAYLRTGDLAYRHDGEIFIAGRLKDLIIINGRNIYPQDVEHDVERCDGALRHAGCGVFSLPDETGAERLCVVQEVERHALRQLRDTAQKVVTLFTRIRRTIYDFHEVVAHRIVLIGPATLPKTSSGKIQRSACRKRLLAGELDVVADEATQPIQIRAKDEPASMDKRSPLGTVLVHLEAVLGRALGPDDAVQTFHQLGLTSLGIVGLAERLCRAFHCPVTPMMLFDHVSATALANALASSSADPPLAASAAPFVSSEDGIAVIALSGRYPGAEESLEKLVALLDAEERVLASAPSDRGEQGSLWPSLPPAAYLRRAADFDRHPFGISEEEAICMDPQQRLLLECCWHLLENAGIASSSLCGTDTGVFVGVATHDFEKVLENSAQASTPYRSVATAGSIVANRLSYQFNLAGPSTAVDSACSSSLYAVHLACQSLRSGECTLAIAGGVNLILAPGNTSSLMQADMLASDGSCKVFADSANGYGRGEGAGLVLLARRSSAQAAGLPILAVIHGSSVVQDGRSNGITAPVGAAQQRAISRALHVAGLTPDQVDGVECHGTGTALGDPIEVAALAAAYRTEARNRPLFVGSIKSNIGHLEAAAGIAGLTKSVLSCMLGRILPMRTPETLSPRLPFSPTLRPAVPAEFAKHGNPAPRFIGVSSFGFGGTNVHLIVGSVAPSIPHPPVCAAGQPDIQATAREQLPLLLPLSAASAEALSELEQRMISHLRDRDDSAAALRTTTASILRTRTTLPIRSIVMAPTAGAAADVLASVSGVGERIAGRAPTVPSATGFLFGGQGVFYSPALGRALYGALPPFRCAIDRCAAVAQGRLPHSLQDILFTRADVMAANTCLAQPAIFSFQHALFQVLKAIGMQPSVVAGHSLGEYNAAVAAGMLSLEHAMALILERSRLMQAVPGGMLAVALSEEELRDRFGMYLVELDIACLNSPIQTMVSGPSDALATLQTELEAHGVRCRLIPGGQSFHSRLQLPAADLYYPIVQAQPLLRPNLPVASTHLATVLAAGSTAMTSPAYWSRQIHQTVRFDGAIRALLRAGFRHFVEISPNAVLTAMVEQIAEQTPLSESITCVALLKSDQPPLQSLASSVAEMWARHGLGDPARWNALQTSSEGSKPNQSRMAERLPNYPFHRQRLWPQNKSEVHSGANIPIPMEWFHRLQWIPRPLEPTHSDPAITRCALLSFERDDADIEQLHQTLHAEGVAVQIVRSDDVRGADDRPLVVLLGTARQTGPVPDADTVLYWTAAATALLSKLSTTPRQPPLLFVSRDISSAAVEGLLLTASLELPDWSLGWIEFGKGEIAALAKEIHRWNTSVGGLRQVRLDDQRHERRLVPHPALSDEPTPIHGDMLYVVTGANGGIGRAMVDWLVARGTRHLLLWSRTPPDTSWVEQLERLGVSVQIVEGSVADPATASTALDIMFRSPALAAVFHAAGVLSDSALPDLDESRLSAVFEAKVLGTLTLHHLLHQRWKQVPLILFSSLAGIIGSPGQASYAAANAWMNVFARWRRDSGQPTLAIAWGTWGGIGLAARLGADKRFACIGVDAITPSQGLAATSRLLANQTNLTDAVVVVSPINWHTLLATPEHAVRSSDLYAERTGQTAPSTNAPAVSKALPDRRALIRRLTELVAAATNICVQDIDPRRSIRDFGLDSLQSMSIVRKLRHELTQPVRTSLLLENTTIEAVATALLTGNSTTIPIPVDQVVLPGDPPMPTPNRDAPTDIATAERWRQLARRAPIRNHHCTNELHRT</sequence>
<accession>A0ABT3KTU4</accession>
<evidence type="ECO:0000256" key="5">
    <source>
        <dbReference type="ARBA" id="ARBA00023098"/>
    </source>
</evidence>
<evidence type="ECO:0000259" key="7">
    <source>
        <dbReference type="PROSITE" id="PS50075"/>
    </source>
</evidence>
<dbReference type="InterPro" id="IPR042099">
    <property type="entry name" value="ANL_N_sf"/>
</dbReference>
<feature type="domain" description="Carrier" evidence="7">
    <location>
        <begin position="648"/>
        <end position="725"/>
    </location>
</feature>
<keyword evidence="2" id="KW-0597">Phosphoprotein</keyword>
<dbReference type="PANTHER" id="PTHR43775:SF37">
    <property type="entry name" value="SI:DKEY-61P9.11"/>
    <property type="match status" value="1"/>
</dbReference>
<keyword evidence="6" id="KW-0472">Membrane</keyword>
<organism evidence="9 10">
    <name type="scientific">Verminephrobacter aporrectodeae subsp. tuberculatae</name>
    <dbReference type="NCBI Taxonomy" id="1110392"/>
    <lineage>
        <taxon>Bacteria</taxon>
        <taxon>Pseudomonadati</taxon>
        <taxon>Pseudomonadota</taxon>
        <taxon>Betaproteobacteria</taxon>
        <taxon>Burkholderiales</taxon>
        <taxon>Comamonadaceae</taxon>
        <taxon>Verminephrobacter</taxon>
    </lineage>
</organism>
<keyword evidence="6" id="KW-0812">Transmembrane</keyword>